<feature type="binding site" evidence="7">
    <location>
        <begin position="290"/>
        <end position="294"/>
    </location>
    <ligand>
        <name>FMN</name>
        <dbReference type="ChEBI" id="CHEBI:58210"/>
    </ligand>
</feature>
<dbReference type="InterPro" id="IPR000262">
    <property type="entry name" value="FMN-dep_DH"/>
</dbReference>
<feature type="binding site" evidence="7">
    <location>
        <position position="110"/>
    </location>
    <ligand>
        <name>glyoxylate</name>
        <dbReference type="ChEBI" id="CHEBI:36655"/>
    </ligand>
</feature>
<dbReference type="OrthoDB" id="9770452at2"/>
<name>A0A5C4WSB3_9ACTN</name>
<dbReference type="PANTHER" id="PTHR10578">
    <property type="entry name" value="S -2-HYDROXY-ACID OXIDASE-RELATED"/>
    <property type="match status" value="1"/>
</dbReference>
<dbReference type="PROSITE" id="PS00557">
    <property type="entry name" value="FMN_HYDROXY_ACID_DH_1"/>
    <property type="match status" value="1"/>
</dbReference>
<feature type="binding site" evidence="7">
    <location>
        <position position="87"/>
    </location>
    <ligand>
        <name>FMN</name>
        <dbReference type="ChEBI" id="CHEBI:58210"/>
    </ligand>
</feature>
<dbReference type="PANTHER" id="PTHR10578:SF107">
    <property type="entry name" value="2-HYDROXYACID OXIDASE 1"/>
    <property type="match status" value="1"/>
</dbReference>
<evidence type="ECO:0000256" key="7">
    <source>
        <dbReference type="PIRSR" id="PIRSR000138-2"/>
    </source>
</evidence>
<keyword evidence="3 7" id="KW-0288">FMN</keyword>
<reference evidence="9 10" key="1">
    <citation type="journal article" date="2016" name="Int. J. Syst. Evol. Microbiol.">
        <title>Nocardioides albidus sp. nov., an actinobacterium isolated from garden soil.</title>
        <authorList>
            <person name="Singh H."/>
            <person name="Du J."/>
            <person name="Trinh H."/>
            <person name="Won K."/>
            <person name="Yang J.E."/>
            <person name="Yin C."/>
            <person name="Kook M."/>
            <person name="Yi T.H."/>
        </authorList>
    </citation>
    <scope>NUCLEOTIDE SEQUENCE [LARGE SCALE GENOMIC DNA]</scope>
    <source>
        <strain evidence="9 10">CCTCC AB 2015297</strain>
    </source>
</reference>
<comment type="caution">
    <text evidence="9">The sequence shown here is derived from an EMBL/GenBank/DDBJ whole genome shotgun (WGS) entry which is preliminary data.</text>
</comment>
<evidence type="ECO:0000313" key="9">
    <source>
        <dbReference type="EMBL" id="TNM50852.1"/>
    </source>
</evidence>
<dbReference type="InterPro" id="IPR008259">
    <property type="entry name" value="FMN_hydac_DH_AS"/>
</dbReference>
<evidence type="ECO:0000256" key="3">
    <source>
        <dbReference type="ARBA" id="ARBA00022643"/>
    </source>
</evidence>
<feature type="binding site" evidence="7">
    <location>
        <position position="257"/>
    </location>
    <ligand>
        <name>FMN</name>
        <dbReference type="ChEBI" id="CHEBI:58210"/>
    </ligand>
</feature>
<evidence type="ECO:0000256" key="5">
    <source>
        <dbReference type="ARBA" id="ARBA00024042"/>
    </source>
</evidence>
<evidence type="ECO:0000256" key="2">
    <source>
        <dbReference type="ARBA" id="ARBA00022630"/>
    </source>
</evidence>
<feature type="binding site" evidence="7">
    <location>
        <position position="259"/>
    </location>
    <ligand>
        <name>glyoxylate</name>
        <dbReference type="ChEBI" id="CHEBI:36655"/>
    </ligand>
</feature>
<dbReference type="GO" id="GO:0016614">
    <property type="term" value="F:oxidoreductase activity, acting on CH-OH group of donors"/>
    <property type="evidence" value="ECO:0007669"/>
    <property type="project" value="UniProtKB-ARBA"/>
</dbReference>
<feature type="domain" description="FMN hydroxy acid dehydrogenase" evidence="8">
    <location>
        <begin position="1"/>
        <end position="362"/>
    </location>
</feature>
<dbReference type="InterPro" id="IPR037396">
    <property type="entry name" value="FMN_HAD"/>
</dbReference>
<feature type="binding site" evidence="7">
    <location>
        <begin position="313"/>
        <end position="314"/>
    </location>
    <ligand>
        <name>FMN</name>
        <dbReference type="ChEBI" id="CHEBI:58210"/>
    </ligand>
</feature>
<gene>
    <name evidence="9" type="ORF">FHP29_00060</name>
</gene>
<evidence type="ECO:0000256" key="1">
    <source>
        <dbReference type="ARBA" id="ARBA00001917"/>
    </source>
</evidence>
<sequence>MVWAYVDGGAESEQTLQANRSSFDRWSLVPRVLTGNQGSGLRTKLGDTELSMPVLLSPTGMTGLVHWDGERAAARAAEAAGTRAVISTASSYTVEEVAEATSESHFFQLYPWTSLTTGEALSKRFIDRAKAAGYAALFVTVDVPVGGNRLSERRRGMGIPPTLTPARALSAAVRPRWAYGFARHQRVSARMLVDERGTRAAVASARAQQTLLRPDLCWDDFARLRELWDGPIHIKGILAAEDAERAVDLGADGVMVSNHGGRQLDGAPAAIDALPAIVDRVGGRVPVLLDGGIRRGTDVVKALALGATAVGIGRPYVYGLAAGGQGGVEHVLEILREEIVRTLTLMGVADVSELGPDHVRRA</sequence>
<evidence type="ECO:0000256" key="4">
    <source>
        <dbReference type="ARBA" id="ARBA00023002"/>
    </source>
</evidence>
<dbReference type="PROSITE" id="PS51349">
    <property type="entry name" value="FMN_HYDROXY_ACID_DH_2"/>
    <property type="match status" value="1"/>
</dbReference>
<protein>
    <submittedName>
        <fullName evidence="9">Alpha-hydroxy-acid oxidizing protein</fullName>
    </submittedName>
</protein>
<keyword evidence="4" id="KW-0560">Oxidoreductase</keyword>
<feature type="binding site" evidence="7">
    <location>
        <begin position="58"/>
        <end position="60"/>
    </location>
    <ligand>
        <name>FMN</name>
        <dbReference type="ChEBI" id="CHEBI:58210"/>
    </ligand>
</feature>
<feature type="binding site" evidence="7">
    <location>
        <position position="262"/>
    </location>
    <ligand>
        <name>glyoxylate</name>
        <dbReference type="ChEBI" id="CHEBI:36655"/>
    </ligand>
</feature>
<evidence type="ECO:0000313" key="10">
    <source>
        <dbReference type="Proteomes" id="UP000313231"/>
    </source>
</evidence>
<keyword evidence="10" id="KW-1185">Reference proteome</keyword>
<comment type="similarity">
    <text evidence="5">Belongs to the FMN-dependent alpha-hydroxy acid dehydrogenase family.</text>
</comment>
<dbReference type="CDD" id="cd02809">
    <property type="entry name" value="alpha_hydroxyacid_oxid_FMN"/>
    <property type="match status" value="1"/>
</dbReference>
<dbReference type="PIRSF" id="PIRSF000138">
    <property type="entry name" value="Al-hdrx_acd_dh"/>
    <property type="match status" value="1"/>
</dbReference>
<dbReference type="FunFam" id="3.20.20.70:FF:000029">
    <property type="entry name" value="L-lactate dehydrogenase"/>
    <property type="match status" value="1"/>
</dbReference>
<dbReference type="SUPFAM" id="SSF51395">
    <property type="entry name" value="FMN-linked oxidoreductases"/>
    <property type="match status" value="1"/>
</dbReference>
<feature type="binding site" evidence="7">
    <location>
        <position position="140"/>
    </location>
    <ligand>
        <name>FMN</name>
        <dbReference type="ChEBI" id="CHEBI:58210"/>
    </ligand>
</feature>
<feature type="active site" description="Proton acceptor" evidence="6">
    <location>
        <position position="259"/>
    </location>
</feature>
<dbReference type="Gene3D" id="3.20.20.70">
    <property type="entry name" value="Aldolase class I"/>
    <property type="match status" value="1"/>
</dbReference>
<feature type="binding site" evidence="7">
    <location>
        <position position="149"/>
    </location>
    <ligand>
        <name>glyoxylate</name>
        <dbReference type="ChEBI" id="CHEBI:36655"/>
    </ligand>
</feature>
<keyword evidence="2 7" id="KW-0285">Flavoprotein</keyword>
<organism evidence="9 10">
    <name type="scientific">Nocardioides albidus</name>
    <dbReference type="NCBI Taxonomy" id="1517589"/>
    <lineage>
        <taxon>Bacteria</taxon>
        <taxon>Bacillati</taxon>
        <taxon>Actinomycetota</taxon>
        <taxon>Actinomycetes</taxon>
        <taxon>Propionibacteriales</taxon>
        <taxon>Nocardioidaceae</taxon>
        <taxon>Nocardioides</taxon>
    </lineage>
</organism>
<feature type="binding site" evidence="7">
    <location>
        <position position="108"/>
    </location>
    <ligand>
        <name>FMN</name>
        <dbReference type="ChEBI" id="CHEBI:58210"/>
    </ligand>
</feature>
<proteinExistence type="inferred from homology"/>
<dbReference type="InterPro" id="IPR012133">
    <property type="entry name" value="Alpha-hydoxy_acid_DH_FMN"/>
</dbReference>
<dbReference type="GO" id="GO:0010181">
    <property type="term" value="F:FMN binding"/>
    <property type="evidence" value="ECO:0007669"/>
    <property type="project" value="InterPro"/>
</dbReference>
<evidence type="ECO:0000256" key="6">
    <source>
        <dbReference type="PIRSR" id="PIRSR000138-1"/>
    </source>
</evidence>
<accession>A0A5C4WSB3</accession>
<comment type="cofactor">
    <cofactor evidence="1">
        <name>FMN</name>
        <dbReference type="ChEBI" id="CHEBI:58210"/>
    </cofactor>
</comment>
<dbReference type="Pfam" id="PF01070">
    <property type="entry name" value="FMN_dh"/>
    <property type="match status" value="1"/>
</dbReference>
<feature type="binding site" evidence="7">
    <location>
        <position position="235"/>
    </location>
    <ligand>
        <name>FMN</name>
        <dbReference type="ChEBI" id="CHEBI:58210"/>
    </ligand>
</feature>
<dbReference type="InterPro" id="IPR013785">
    <property type="entry name" value="Aldolase_TIM"/>
</dbReference>
<evidence type="ECO:0000259" key="8">
    <source>
        <dbReference type="PROSITE" id="PS51349"/>
    </source>
</evidence>
<feature type="binding site" evidence="7">
    <location>
        <position position="5"/>
    </location>
    <ligand>
        <name>glyoxylate</name>
        <dbReference type="ChEBI" id="CHEBI:36655"/>
    </ligand>
</feature>
<dbReference type="Proteomes" id="UP000313231">
    <property type="component" value="Unassembled WGS sequence"/>
</dbReference>
<dbReference type="AlphaFoldDB" id="A0A5C4WSB3"/>
<dbReference type="EMBL" id="VDMP01000006">
    <property type="protein sequence ID" value="TNM50852.1"/>
    <property type="molecule type" value="Genomic_DNA"/>
</dbReference>